<dbReference type="InterPro" id="IPR014352">
    <property type="entry name" value="FERM/acyl-CoA-bd_prot_sf"/>
</dbReference>
<protein>
    <recommendedName>
        <fullName evidence="3">ACB domain-containing protein</fullName>
    </recommendedName>
</protein>
<dbReference type="PANTHER" id="PTHR23310">
    <property type="entry name" value="ACYL-COA-BINDING PROTEIN, ACBP"/>
    <property type="match status" value="1"/>
</dbReference>
<keyword evidence="5" id="KW-1185">Reference proteome</keyword>
<accession>A0A0C2TKM7</accession>
<dbReference type="OrthoDB" id="346910at2759"/>
<keyword evidence="2" id="KW-0446">Lipid-binding</keyword>
<dbReference type="Pfam" id="PF00887">
    <property type="entry name" value="ACBP"/>
    <property type="match status" value="1"/>
</dbReference>
<dbReference type="GO" id="GO:0000062">
    <property type="term" value="F:fatty-acyl-CoA binding"/>
    <property type="evidence" value="ECO:0007669"/>
    <property type="project" value="InterPro"/>
</dbReference>
<sequence length="118" mass="13417">MSEVTKAKFDKAVQIIESLKNVPNDGFKLETDDLLFFYRYYKQATIGDVNTKKPEGMFASLTANLVDFRETAKRNAWESVKGTPVEVCYKKYVEKLIELLKKAGDSKSLELVQELEAA</sequence>
<evidence type="ECO:0000256" key="2">
    <source>
        <dbReference type="ARBA" id="ARBA00023121"/>
    </source>
</evidence>
<dbReference type="InParanoid" id="A0A0C2TKM7"/>
<organism evidence="4 5">
    <name type="scientific">Amanita muscaria (strain Koide BX008)</name>
    <dbReference type="NCBI Taxonomy" id="946122"/>
    <lineage>
        <taxon>Eukaryota</taxon>
        <taxon>Fungi</taxon>
        <taxon>Dikarya</taxon>
        <taxon>Basidiomycota</taxon>
        <taxon>Agaricomycotina</taxon>
        <taxon>Agaricomycetes</taxon>
        <taxon>Agaricomycetidae</taxon>
        <taxon>Agaricales</taxon>
        <taxon>Pluteineae</taxon>
        <taxon>Amanitaceae</taxon>
        <taxon>Amanita</taxon>
    </lineage>
</organism>
<evidence type="ECO:0000256" key="1">
    <source>
        <dbReference type="ARBA" id="ARBA00005567"/>
    </source>
</evidence>
<dbReference type="HOGENOM" id="CLU_118853_1_0_1"/>
<evidence type="ECO:0000259" key="3">
    <source>
        <dbReference type="PROSITE" id="PS51228"/>
    </source>
</evidence>
<name>A0A0C2TKM7_AMAMK</name>
<evidence type="ECO:0000313" key="4">
    <source>
        <dbReference type="EMBL" id="KIL67544.1"/>
    </source>
</evidence>
<dbReference type="STRING" id="946122.A0A0C2TKM7"/>
<gene>
    <name evidence="4" type="ORF">M378DRAFT_262412</name>
</gene>
<dbReference type="PANTHER" id="PTHR23310:SF62">
    <property type="entry name" value="ACYL-COA BINDING PROTEIN 1, ISOFORM A"/>
    <property type="match status" value="1"/>
</dbReference>
<dbReference type="InterPro" id="IPR000582">
    <property type="entry name" value="Acyl-CoA-binding_protein"/>
</dbReference>
<dbReference type="Gene3D" id="1.20.80.10">
    <property type="match status" value="1"/>
</dbReference>
<comment type="similarity">
    <text evidence="1">Belongs to the ACBP family.</text>
</comment>
<feature type="domain" description="ACB" evidence="3">
    <location>
        <begin position="5"/>
        <end position="105"/>
    </location>
</feature>
<dbReference type="GO" id="GO:0006631">
    <property type="term" value="P:fatty acid metabolic process"/>
    <property type="evidence" value="ECO:0007669"/>
    <property type="project" value="TreeGrafter"/>
</dbReference>
<dbReference type="AlphaFoldDB" id="A0A0C2TKM7"/>
<dbReference type="InterPro" id="IPR035984">
    <property type="entry name" value="Acyl-CoA-binding_sf"/>
</dbReference>
<dbReference type="EMBL" id="KN818231">
    <property type="protein sequence ID" value="KIL67544.1"/>
    <property type="molecule type" value="Genomic_DNA"/>
</dbReference>
<dbReference type="Proteomes" id="UP000054549">
    <property type="component" value="Unassembled WGS sequence"/>
</dbReference>
<proteinExistence type="inferred from homology"/>
<dbReference type="FunCoup" id="A0A0C2TKM7">
    <property type="interactions" value="131"/>
</dbReference>
<dbReference type="SUPFAM" id="SSF47027">
    <property type="entry name" value="Acyl-CoA binding protein"/>
    <property type="match status" value="1"/>
</dbReference>
<evidence type="ECO:0000313" key="5">
    <source>
        <dbReference type="Proteomes" id="UP000054549"/>
    </source>
</evidence>
<reference evidence="4 5" key="1">
    <citation type="submission" date="2014-04" db="EMBL/GenBank/DDBJ databases">
        <title>Evolutionary Origins and Diversification of the Mycorrhizal Mutualists.</title>
        <authorList>
            <consortium name="DOE Joint Genome Institute"/>
            <consortium name="Mycorrhizal Genomics Consortium"/>
            <person name="Kohler A."/>
            <person name="Kuo A."/>
            <person name="Nagy L.G."/>
            <person name="Floudas D."/>
            <person name="Copeland A."/>
            <person name="Barry K.W."/>
            <person name="Cichocki N."/>
            <person name="Veneault-Fourrey C."/>
            <person name="LaButti K."/>
            <person name="Lindquist E.A."/>
            <person name="Lipzen A."/>
            <person name="Lundell T."/>
            <person name="Morin E."/>
            <person name="Murat C."/>
            <person name="Riley R."/>
            <person name="Ohm R."/>
            <person name="Sun H."/>
            <person name="Tunlid A."/>
            <person name="Henrissat B."/>
            <person name="Grigoriev I.V."/>
            <person name="Hibbett D.S."/>
            <person name="Martin F."/>
        </authorList>
    </citation>
    <scope>NUCLEOTIDE SEQUENCE [LARGE SCALE GENOMIC DNA]</scope>
    <source>
        <strain evidence="4 5">Koide BX008</strain>
    </source>
</reference>
<dbReference type="PROSITE" id="PS51228">
    <property type="entry name" value="ACB_2"/>
    <property type="match status" value="1"/>
</dbReference>